<dbReference type="InterPro" id="IPR006016">
    <property type="entry name" value="UspA"/>
</dbReference>
<dbReference type="PRINTS" id="PR01438">
    <property type="entry name" value="UNVRSLSTRESS"/>
</dbReference>
<comment type="subcellular location">
    <subcellularLocation>
        <location evidence="2">Cytoplasm</location>
    </subcellularLocation>
</comment>
<accession>A0A841LP55</accession>
<dbReference type="InterPro" id="IPR006015">
    <property type="entry name" value="Universal_stress_UspA"/>
</dbReference>
<feature type="domain" description="UspA" evidence="3">
    <location>
        <begin position="1"/>
        <end position="147"/>
    </location>
</feature>
<dbReference type="InterPro" id="IPR014729">
    <property type="entry name" value="Rossmann-like_a/b/a_fold"/>
</dbReference>
<evidence type="ECO:0000256" key="2">
    <source>
        <dbReference type="PIRNR" id="PIRNR006276"/>
    </source>
</evidence>
<name>A0A841LP55_9HYPH</name>
<reference evidence="4 5" key="1">
    <citation type="submission" date="2020-08" db="EMBL/GenBank/DDBJ databases">
        <title>Genomic Encyclopedia of Type Strains, Phase IV (KMG-IV): sequencing the most valuable type-strain genomes for metagenomic binning, comparative biology and taxonomic classification.</title>
        <authorList>
            <person name="Goeker M."/>
        </authorList>
    </citation>
    <scope>NUCLEOTIDE SEQUENCE [LARGE SCALE GENOMIC DNA]</scope>
    <source>
        <strain evidence="4 5">DSM 22336</strain>
    </source>
</reference>
<comment type="similarity">
    <text evidence="1 2">Belongs to the universal stress protein A family.</text>
</comment>
<keyword evidence="5" id="KW-1185">Reference proteome</keyword>
<dbReference type="EMBL" id="JACIIU010000001">
    <property type="protein sequence ID" value="MBB6259783.1"/>
    <property type="molecule type" value="Genomic_DNA"/>
</dbReference>
<evidence type="ECO:0000313" key="5">
    <source>
        <dbReference type="Proteomes" id="UP000555393"/>
    </source>
</evidence>
<evidence type="ECO:0000313" key="4">
    <source>
        <dbReference type="EMBL" id="MBB6259783.1"/>
    </source>
</evidence>
<dbReference type="Gene3D" id="3.40.50.620">
    <property type="entry name" value="HUPs"/>
    <property type="match status" value="1"/>
</dbReference>
<keyword evidence="2" id="KW-0963">Cytoplasm</keyword>
<sequence>MYNHILITTDGSAHSAKSVDQGLKLAQKLSSKVTIVTVTAPYTISGLPGGWTDTQAFIDQYEEEWKNFAEKTLSEAKKRADELNVTVETLHTSNVSAADAILAASKKLGCDLIVMASHGRTGLKRMLLGSQTNEVINMSEVPVLVVR</sequence>
<dbReference type="Pfam" id="PF00582">
    <property type="entry name" value="Usp"/>
    <property type="match status" value="1"/>
</dbReference>
<proteinExistence type="inferred from homology"/>
<dbReference type="RefSeq" id="WP_184218918.1">
    <property type="nucleotide sequence ID" value="NZ_JACIIU010000001.1"/>
</dbReference>
<dbReference type="SUPFAM" id="SSF52402">
    <property type="entry name" value="Adenine nucleotide alpha hydrolases-like"/>
    <property type="match status" value="1"/>
</dbReference>
<dbReference type="CDD" id="cd00293">
    <property type="entry name" value="USP-like"/>
    <property type="match status" value="1"/>
</dbReference>
<evidence type="ECO:0000259" key="3">
    <source>
        <dbReference type="Pfam" id="PF00582"/>
    </source>
</evidence>
<dbReference type="PANTHER" id="PTHR46268">
    <property type="entry name" value="STRESS RESPONSE PROTEIN NHAX"/>
    <property type="match status" value="1"/>
</dbReference>
<dbReference type="Proteomes" id="UP000555393">
    <property type="component" value="Unassembled WGS sequence"/>
</dbReference>
<dbReference type="AlphaFoldDB" id="A0A841LP55"/>
<dbReference type="PIRSF" id="PIRSF006276">
    <property type="entry name" value="UspA"/>
    <property type="match status" value="1"/>
</dbReference>
<evidence type="ECO:0000256" key="1">
    <source>
        <dbReference type="ARBA" id="ARBA00008791"/>
    </source>
</evidence>
<dbReference type="PANTHER" id="PTHR46268:SF15">
    <property type="entry name" value="UNIVERSAL STRESS PROTEIN HP_0031"/>
    <property type="match status" value="1"/>
</dbReference>
<comment type="caution">
    <text evidence="4">The sequence shown here is derived from an EMBL/GenBank/DDBJ whole genome shotgun (WGS) entry which is preliminary data.</text>
</comment>
<protein>
    <recommendedName>
        <fullName evidence="2">Universal stress protein</fullName>
    </recommendedName>
</protein>
<gene>
    <name evidence="4" type="ORF">FHS77_000291</name>
</gene>
<organism evidence="4 5">
    <name type="scientific">Paenochrobactrum gallinarii</name>
    <dbReference type="NCBI Taxonomy" id="643673"/>
    <lineage>
        <taxon>Bacteria</taxon>
        <taxon>Pseudomonadati</taxon>
        <taxon>Pseudomonadota</taxon>
        <taxon>Alphaproteobacteria</taxon>
        <taxon>Hyphomicrobiales</taxon>
        <taxon>Brucellaceae</taxon>
        <taxon>Paenochrobactrum</taxon>
    </lineage>
</organism>
<dbReference type="GO" id="GO:0005737">
    <property type="term" value="C:cytoplasm"/>
    <property type="evidence" value="ECO:0007669"/>
    <property type="project" value="UniProtKB-SubCell"/>
</dbReference>